<evidence type="ECO:0000256" key="2">
    <source>
        <dbReference type="ARBA" id="ARBA00023125"/>
    </source>
</evidence>
<protein>
    <submittedName>
        <fullName evidence="5">Transcriptional regulator, DeoR family</fullName>
    </submittedName>
</protein>
<sequence length="260" mass="28801">MKQSRKIVDGRRDKLLHLLELYGTLKVDFLARELETSPLTIRRDLEALDEQGLIDRFYGGASLRSEYAGNVFNSTLILHKHAIARAAASLVEDGDTVFLNISSTALLILQYITARQVTVITNNAKAVFCRYGGNVNVVLTGGELRSPKEAMVGDFALNNLARVTASKCFIGCAGLTEEEIMTAVLQEAAINTAMLERTIGAKYVVADHTKIGRRQSFLTGEVSQFTGLITDTETQRYYVDSFRQRGLEVIQVPPLKKLDR</sequence>
<dbReference type="InterPro" id="IPR018356">
    <property type="entry name" value="Tscrpt_reg_HTH_DeoR_CS"/>
</dbReference>
<dbReference type="SUPFAM" id="SSF46785">
    <property type="entry name" value="Winged helix' DNA-binding domain"/>
    <property type="match status" value="1"/>
</dbReference>
<reference evidence="5" key="1">
    <citation type="submission" date="2016-04" db="EMBL/GenBank/DDBJ databases">
        <authorList>
            <person name="Evans L.H."/>
            <person name="Alamgir A."/>
            <person name="Owens N."/>
            <person name="Weber N.D."/>
            <person name="Virtaneva K."/>
            <person name="Barbian K."/>
            <person name="Babar A."/>
            <person name="Rosenke K."/>
        </authorList>
    </citation>
    <scope>NUCLEOTIDE SEQUENCE</scope>
    <source>
        <strain evidence="5">86</strain>
    </source>
</reference>
<evidence type="ECO:0000259" key="4">
    <source>
        <dbReference type="PROSITE" id="PS51000"/>
    </source>
</evidence>
<gene>
    <name evidence="5" type="ORF">KL86CLO1_10236</name>
</gene>
<evidence type="ECO:0000256" key="1">
    <source>
        <dbReference type="ARBA" id="ARBA00023015"/>
    </source>
</evidence>
<dbReference type="Pfam" id="PF00455">
    <property type="entry name" value="DeoRC"/>
    <property type="match status" value="1"/>
</dbReference>
<feature type="domain" description="HTH deoR-type" evidence="4">
    <location>
        <begin position="8"/>
        <end position="63"/>
    </location>
</feature>
<dbReference type="PROSITE" id="PS51000">
    <property type="entry name" value="HTH_DEOR_2"/>
    <property type="match status" value="1"/>
</dbReference>
<name>A0A212IYP0_9FIRM</name>
<evidence type="ECO:0000313" key="5">
    <source>
        <dbReference type="EMBL" id="SBV92343.1"/>
    </source>
</evidence>
<dbReference type="InterPro" id="IPR001034">
    <property type="entry name" value="DeoR_HTH"/>
</dbReference>
<dbReference type="InterPro" id="IPR014036">
    <property type="entry name" value="DeoR-like_C"/>
</dbReference>
<dbReference type="PANTHER" id="PTHR30363:SF44">
    <property type="entry name" value="AGA OPERON TRANSCRIPTIONAL REPRESSOR-RELATED"/>
    <property type="match status" value="1"/>
</dbReference>
<dbReference type="EMBL" id="FLUN01000001">
    <property type="protein sequence ID" value="SBV92343.1"/>
    <property type="molecule type" value="Genomic_DNA"/>
</dbReference>
<dbReference type="AlphaFoldDB" id="A0A212IYP0"/>
<dbReference type="InterPro" id="IPR050313">
    <property type="entry name" value="Carb_Metab_HTH_regulators"/>
</dbReference>
<keyword evidence="2" id="KW-0238">DNA-binding</keyword>
<dbReference type="InterPro" id="IPR036390">
    <property type="entry name" value="WH_DNA-bd_sf"/>
</dbReference>
<dbReference type="Pfam" id="PF08220">
    <property type="entry name" value="HTH_DeoR"/>
    <property type="match status" value="1"/>
</dbReference>
<proteinExistence type="predicted"/>
<dbReference type="GO" id="GO:0003677">
    <property type="term" value="F:DNA binding"/>
    <property type="evidence" value="ECO:0007669"/>
    <property type="project" value="UniProtKB-KW"/>
</dbReference>
<keyword evidence="1" id="KW-0805">Transcription regulation</keyword>
<accession>A0A212IYP0</accession>
<dbReference type="PRINTS" id="PR00037">
    <property type="entry name" value="HTHLACR"/>
</dbReference>
<dbReference type="GO" id="GO:0003700">
    <property type="term" value="F:DNA-binding transcription factor activity"/>
    <property type="evidence" value="ECO:0007669"/>
    <property type="project" value="InterPro"/>
</dbReference>
<dbReference type="SMART" id="SM00420">
    <property type="entry name" value="HTH_DEOR"/>
    <property type="match status" value="1"/>
</dbReference>
<dbReference type="SMART" id="SM01134">
    <property type="entry name" value="DeoRC"/>
    <property type="match status" value="1"/>
</dbReference>
<organism evidence="5">
    <name type="scientific">uncultured Eubacteriales bacterium</name>
    <dbReference type="NCBI Taxonomy" id="172733"/>
    <lineage>
        <taxon>Bacteria</taxon>
        <taxon>Bacillati</taxon>
        <taxon>Bacillota</taxon>
        <taxon>Clostridia</taxon>
        <taxon>Eubacteriales</taxon>
        <taxon>environmental samples</taxon>
    </lineage>
</organism>
<dbReference type="InterPro" id="IPR037171">
    <property type="entry name" value="NagB/RpiA_transferase-like"/>
</dbReference>
<dbReference type="SUPFAM" id="SSF100950">
    <property type="entry name" value="NagB/RpiA/CoA transferase-like"/>
    <property type="match status" value="1"/>
</dbReference>
<keyword evidence="3" id="KW-0804">Transcription</keyword>
<dbReference type="PROSITE" id="PS00894">
    <property type="entry name" value="HTH_DEOR_1"/>
    <property type="match status" value="1"/>
</dbReference>
<evidence type="ECO:0000256" key="3">
    <source>
        <dbReference type="ARBA" id="ARBA00023163"/>
    </source>
</evidence>
<dbReference type="PANTHER" id="PTHR30363">
    <property type="entry name" value="HTH-TYPE TRANSCRIPTIONAL REGULATOR SRLR-RELATED"/>
    <property type="match status" value="1"/>
</dbReference>